<gene>
    <name evidence="2" type="ORF">AN908_23795</name>
    <name evidence="3" type="ORF">AN912_24675</name>
</gene>
<dbReference type="OrthoDB" id="4763419at2"/>
<comment type="caution">
    <text evidence="2">The sequence shown here is derived from an EMBL/GenBank/DDBJ whole genome shotgun (WGS) entry which is preliminary data.</text>
</comment>
<sequence>MTSSTAPQEDIRTLLLQFLGAYSRVQNYVDEVVARTFFSKRLGMAAERVWKLAVSRIRDDERVPLFLAIADELKTDADLELFEDVYKKRKTLRDGIAHSAHFAADGEHLVSIQRTVVATGLDPFPEPVKVDRDELLAAIRDCSWLQAQMVYVLLSGMNLKMALGDIPVTVPKPARNPDDWDRAEFALPVDQESVEDAHDPLTSPVPGQSVG</sequence>
<evidence type="ECO:0000313" key="4">
    <source>
        <dbReference type="Proteomes" id="UP000037843"/>
    </source>
</evidence>
<dbReference type="RefSeq" id="WP_043080133.1">
    <property type="nucleotide sequence ID" value="NZ_CP011530.1"/>
</dbReference>
<dbReference type="AlphaFoldDB" id="A0A7V8LKP1"/>
<evidence type="ECO:0000313" key="2">
    <source>
        <dbReference type="EMBL" id="KPG04854.1"/>
    </source>
</evidence>
<dbReference type="EMBL" id="LJFO01000016">
    <property type="protein sequence ID" value="KPG04854.1"/>
    <property type="molecule type" value="Genomic_DNA"/>
</dbReference>
<protein>
    <submittedName>
        <fullName evidence="2">Uncharacterized protein</fullName>
    </submittedName>
</protein>
<dbReference type="Proteomes" id="UP000037843">
    <property type="component" value="Unassembled WGS sequence"/>
</dbReference>
<evidence type="ECO:0000313" key="5">
    <source>
        <dbReference type="Proteomes" id="UP000037962"/>
    </source>
</evidence>
<dbReference type="Proteomes" id="UP000037962">
    <property type="component" value="Unassembled WGS sequence"/>
</dbReference>
<dbReference type="EMBL" id="LJFS01000044">
    <property type="protein sequence ID" value="KPG26636.1"/>
    <property type="molecule type" value="Genomic_DNA"/>
</dbReference>
<name>A0A7V8LKP1_9MYCO</name>
<dbReference type="KEGG" id="miz:BAB75_19610"/>
<dbReference type="GeneID" id="45766069"/>
<reference evidence="4 5" key="1">
    <citation type="submission" date="2015-09" db="EMBL/GenBank/DDBJ databases">
        <title>Genome Sequences of Mycobacterium immunogenum Isolates, Recuperated from a Chloraminated Drinking Water Distribution System Simulator Subjected to Episodes of Nitrification.</title>
        <authorList>
            <person name="Gomez-Alvarez V."/>
            <person name="Revetta R.P."/>
        </authorList>
    </citation>
    <scope>NUCLEOTIDE SEQUENCE [LARGE SCALE GENOMIC DNA]</scope>
    <source>
        <strain evidence="2 4">H008</strain>
        <strain evidence="3 5">H076</strain>
    </source>
</reference>
<evidence type="ECO:0000256" key="1">
    <source>
        <dbReference type="SAM" id="MobiDB-lite"/>
    </source>
</evidence>
<keyword evidence="5" id="KW-1185">Reference proteome</keyword>
<evidence type="ECO:0000313" key="3">
    <source>
        <dbReference type="EMBL" id="KPG26636.1"/>
    </source>
</evidence>
<proteinExistence type="predicted"/>
<organism evidence="2 4">
    <name type="scientific">Mycobacteroides immunogenum</name>
    <dbReference type="NCBI Taxonomy" id="83262"/>
    <lineage>
        <taxon>Bacteria</taxon>
        <taxon>Bacillati</taxon>
        <taxon>Actinomycetota</taxon>
        <taxon>Actinomycetes</taxon>
        <taxon>Mycobacteriales</taxon>
        <taxon>Mycobacteriaceae</taxon>
        <taxon>Mycobacteroides</taxon>
    </lineage>
</organism>
<accession>A0A7V8LKP1</accession>
<feature type="region of interest" description="Disordered" evidence="1">
    <location>
        <begin position="187"/>
        <end position="211"/>
    </location>
</feature>